<name>A0A2M4D5M5_ANODA</name>
<proteinExistence type="predicted"/>
<reference evidence="2" key="1">
    <citation type="submission" date="2018-01" db="EMBL/GenBank/DDBJ databases">
        <title>An insight into the sialome of Amazonian anophelines.</title>
        <authorList>
            <person name="Ribeiro J.M."/>
            <person name="Scarpassa V."/>
            <person name="Calvo E."/>
        </authorList>
    </citation>
    <scope>NUCLEOTIDE SEQUENCE</scope>
</reference>
<dbReference type="AlphaFoldDB" id="A0A2M4D5M5"/>
<sequence>MLGNRLFCLFVLLQFCILSLPSPCACVCALETFISKPVRGKGVMGGHRNIYEQLHSLPRQSRNRRRRRHCCRRRHAPNANDPIFDTTFTIAKEVVVNTAGSARNLVNWPRTRVGNAPKWRARARA</sequence>
<organism evidence="2">
    <name type="scientific">Anopheles darlingi</name>
    <name type="common">Mosquito</name>
    <dbReference type="NCBI Taxonomy" id="43151"/>
    <lineage>
        <taxon>Eukaryota</taxon>
        <taxon>Metazoa</taxon>
        <taxon>Ecdysozoa</taxon>
        <taxon>Arthropoda</taxon>
        <taxon>Hexapoda</taxon>
        <taxon>Insecta</taxon>
        <taxon>Pterygota</taxon>
        <taxon>Neoptera</taxon>
        <taxon>Endopterygota</taxon>
        <taxon>Diptera</taxon>
        <taxon>Nematocera</taxon>
        <taxon>Culicoidea</taxon>
        <taxon>Culicidae</taxon>
        <taxon>Anophelinae</taxon>
        <taxon>Anopheles</taxon>
    </lineage>
</organism>
<dbReference type="EMBL" id="GGFL01008694">
    <property type="protein sequence ID" value="MBW72872.1"/>
    <property type="molecule type" value="Transcribed_RNA"/>
</dbReference>
<protein>
    <submittedName>
        <fullName evidence="2">Putative secreted protein</fullName>
    </submittedName>
</protein>
<feature type="chain" id="PRO_5014928224" evidence="1">
    <location>
        <begin position="22"/>
        <end position="125"/>
    </location>
</feature>
<feature type="signal peptide" evidence="1">
    <location>
        <begin position="1"/>
        <end position="21"/>
    </location>
</feature>
<keyword evidence="1" id="KW-0732">Signal</keyword>
<accession>A0A2M4D5M5</accession>
<evidence type="ECO:0000313" key="2">
    <source>
        <dbReference type="EMBL" id="MBW72872.1"/>
    </source>
</evidence>
<evidence type="ECO:0000256" key="1">
    <source>
        <dbReference type="SAM" id="SignalP"/>
    </source>
</evidence>